<comment type="caution">
    <text evidence="1">The sequence shown here is derived from an EMBL/GenBank/DDBJ whole genome shotgun (WGS) entry which is preliminary data.</text>
</comment>
<dbReference type="Proteomes" id="UP001063166">
    <property type="component" value="Unassembled WGS sequence"/>
</dbReference>
<gene>
    <name evidence="1" type="ORF">LshimejAT787_0704330</name>
</gene>
<evidence type="ECO:0000313" key="1">
    <source>
        <dbReference type="EMBL" id="GLB39923.1"/>
    </source>
</evidence>
<accession>A0A9P3UNQ7</accession>
<organism evidence="1 2">
    <name type="scientific">Lyophyllum shimeji</name>
    <name type="common">Hon-shimeji</name>
    <name type="synonym">Tricholoma shimeji</name>
    <dbReference type="NCBI Taxonomy" id="47721"/>
    <lineage>
        <taxon>Eukaryota</taxon>
        <taxon>Fungi</taxon>
        <taxon>Dikarya</taxon>
        <taxon>Basidiomycota</taxon>
        <taxon>Agaricomycotina</taxon>
        <taxon>Agaricomycetes</taxon>
        <taxon>Agaricomycetidae</taxon>
        <taxon>Agaricales</taxon>
        <taxon>Tricholomatineae</taxon>
        <taxon>Lyophyllaceae</taxon>
        <taxon>Lyophyllum</taxon>
    </lineage>
</organism>
<reference evidence="1" key="1">
    <citation type="submission" date="2022-07" db="EMBL/GenBank/DDBJ databases">
        <title>The genome of Lyophyllum shimeji provides insight into the initial evolution of ectomycorrhizal fungal genome.</title>
        <authorList>
            <person name="Kobayashi Y."/>
            <person name="Shibata T."/>
            <person name="Hirakawa H."/>
            <person name="Shigenobu S."/>
            <person name="Nishiyama T."/>
            <person name="Yamada A."/>
            <person name="Hasebe M."/>
            <person name="Kawaguchi M."/>
        </authorList>
    </citation>
    <scope>NUCLEOTIDE SEQUENCE</scope>
    <source>
        <strain evidence="1">AT787</strain>
    </source>
</reference>
<proteinExistence type="predicted"/>
<keyword evidence="2" id="KW-1185">Reference proteome</keyword>
<protein>
    <submittedName>
        <fullName evidence="1">Uncharacterized protein</fullName>
    </submittedName>
</protein>
<dbReference type="AlphaFoldDB" id="A0A9P3UNQ7"/>
<sequence>MVSRIGAIGHACSTDGWSVSRRCATQTLSSSSGALDLRPLPLRRRRTTHVPRNINTSVELYVIAEVQDDARELSH</sequence>
<name>A0A9P3UNQ7_LYOSH</name>
<evidence type="ECO:0000313" key="2">
    <source>
        <dbReference type="Proteomes" id="UP001063166"/>
    </source>
</evidence>
<dbReference type="EMBL" id="BRPK01000007">
    <property type="protein sequence ID" value="GLB39923.1"/>
    <property type="molecule type" value="Genomic_DNA"/>
</dbReference>